<dbReference type="InterPro" id="IPR013783">
    <property type="entry name" value="Ig-like_fold"/>
</dbReference>
<organism evidence="8 9">
    <name type="scientific">Cupriavidus basilensis OR16</name>
    <dbReference type="NCBI Taxonomy" id="1127483"/>
    <lineage>
        <taxon>Bacteria</taxon>
        <taxon>Pseudomonadati</taxon>
        <taxon>Pseudomonadota</taxon>
        <taxon>Betaproteobacteria</taxon>
        <taxon>Burkholderiales</taxon>
        <taxon>Burkholderiaceae</taxon>
        <taxon>Cupriavidus</taxon>
    </lineage>
</organism>
<dbReference type="Proteomes" id="UP000005808">
    <property type="component" value="Unassembled WGS sequence"/>
</dbReference>
<comment type="subcellular location">
    <subcellularLocation>
        <location evidence="1">Periplasm</location>
    </subcellularLocation>
</comment>
<dbReference type="PANTHER" id="PTHR30251:SF2">
    <property type="entry name" value="FIMBRIAL CHAPERONE YADV-RELATED"/>
    <property type="match status" value="1"/>
</dbReference>
<evidence type="ECO:0000256" key="5">
    <source>
        <dbReference type="ARBA" id="ARBA00023186"/>
    </source>
</evidence>
<keyword evidence="4" id="KW-0574">Periplasm</keyword>
<evidence type="ECO:0000313" key="8">
    <source>
        <dbReference type="EMBL" id="EHP41408.1"/>
    </source>
</evidence>
<evidence type="ECO:0000313" key="9">
    <source>
        <dbReference type="Proteomes" id="UP000005808"/>
    </source>
</evidence>
<comment type="similarity">
    <text evidence="2">Belongs to the periplasmic pilus chaperone family.</text>
</comment>
<dbReference type="InterPro" id="IPR016148">
    <property type="entry name" value="Pili_assmbl_chaperone_C"/>
</dbReference>
<name>H1S7J4_9BURK</name>
<evidence type="ECO:0000256" key="1">
    <source>
        <dbReference type="ARBA" id="ARBA00004418"/>
    </source>
</evidence>
<dbReference type="InterPro" id="IPR008962">
    <property type="entry name" value="PapD-like_sf"/>
</dbReference>
<dbReference type="InterPro" id="IPR050643">
    <property type="entry name" value="Periplasmic_pilus_chap"/>
</dbReference>
<dbReference type="AlphaFoldDB" id="H1S7J4"/>
<keyword evidence="5" id="KW-0143">Chaperone</keyword>
<evidence type="ECO:0000256" key="4">
    <source>
        <dbReference type="ARBA" id="ARBA00022764"/>
    </source>
</evidence>
<proteinExistence type="inferred from homology"/>
<dbReference type="Gene3D" id="2.60.40.10">
    <property type="entry name" value="Immunoglobulins"/>
    <property type="match status" value="2"/>
</dbReference>
<dbReference type="SUPFAM" id="SSF49354">
    <property type="entry name" value="PapD-like"/>
    <property type="match status" value="1"/>
</dbReference>
<evidence type="ECO:0000256" key="3">
    <source>
        <dbReference type="ARBA" id="ARBA00022729"/>
    </source>
</evidence>
<dbReference type="SUPFAM" id="SSF49584">
    <property type="entry name" value="Periplasmic chaperone C-domain"/>
    <property type="match status" value="1"/>
</dbReference>
<dbReference type="PRINTS" id="PR00969">
    <property type="entry name" value="CHAPERONPILI"/>
</dbReference>
<dbReference type="PANTHER" id="PTHR30251">
    <property type="entry name" value="PILUS ASSEMBLY CHAPERONE"/>
    <property type="match status" value="1"/>
</dbReference>
<dbReference type="GO" id="GO:0071555">
    <property type="term" value="P:cell wall organization"/>
    <property type="evidence" value="ECO:0007669"/>
    <property type="project" value="InterPro"/>
</dbReference>
<dbReference type="InterPro" id="IPR001829">
    <property type="entry name" value="Pili_assmbl_chaperone_bac"/>
</dbReference>
<sequence length="146" mass="15754">MLAADRESLFWINFLEVPPKPPDGGDLLKLTYRLRMKVLFRPSTLAGNARQAVAQLAWRVRRGTADVPGGFLEASNGTPYFITLTAVDLRLPNHALAQDSVTVAPFGHARMPLPAQASDLADGTMVHYTAVGDNGEAISGTSRIQP</sequence>
<dbReference type="GO" id="GO:0030288">
    <property type="term" value="C:outer membrane-bounded periplasmic space"/>
    <property type="evidence" value="ECO:0007669"/>
    <property type="project" value="InterPro"/>
</dbReference>
<evidence type="ECO:0000259" key="7">
    <source>
        <dbReference type="Pfam" id="PF02753"/>
    </source>
</evidence>
<dbReference type="InterPro" id="IPR036316">
    <property type="entry name" value="Pili_assmbl_chap_C_dom_sf"/>
</dbReference>
<comment type="caution">
    <text evidence="8">The sequence shown here is derived from an EMBL/GenBank/DDBJ whole genome shotgun (WGS) entry which is preliminary data.</text>
</comment>
<evidence type="ECO:0000256" key="2">
    <source>
        <dbReference type="ARBA" id="ARBA00007399"/>
    </source>
</evidence>
<accession>H1S7J4</accession>
<feature type="domain" description="Pili assembly chaperone C-terminal" evidence="7">
    <location>
        <begin position="75"/>
        <end position="136"/>
    </location>
</feature>
<dbReference type="InterPro" id="IPR016147">
    <property type="entry name" value="Pili_assmbl_chaperone_N"/>
</dbReference>
<dbReference type="EMBL" id="AHJE01000048">
    <property type="protein sequence ID" value="EHP41408.1"/>
    <property type="molecule type" value="Genomic_DNA"/>
</dbReference>
<keyword evidence="3" id="KW-0732">Signal</keyword>
<evidence type="ECO:0000259" key="6">
    <source>
        <dbReference type="Pfam" id="PF00345"/>
    </source>
</evidence>
<gene>
    <name evidence="8" type="ORF">OR16_19595</name>
</gene>
<protein>
    <submittedName>
        <fullName evidence="8">Pili assembly chaperone CupB4</fullName>
    </submittedName>
</protein>
<feature type="domain" description="Pili assembly chaperone N-terminal" evidence="6">
    <location>
        <begin position="2"/>
        <end position="45"/>
    </location>
</feature>
<dbReference type="Pfam" id="PF00345">
    <property type="entry name" value="PapD_N"/>
    <property type="match status" value="1"/>
</dbReference>
<dbReference type="Pfam" id="PF02753">
    <property type="entry name" value="PapD_C"/>
    <property type="match status" value="1"/>
</dbReference>
<dbReference type="PATRIC" id="fig|1127483.3.peg.3927"/>
<reference evidence="8 9" key="1">
    <citation type="journal article" date="2012" name="J. Bacteriol.">
        <title>De Novo Genome Project of Cupriavidus basilensis OR16.</title>
        <authorList>
            <person name="Cserhati M."/>
            <person name="Kriszt B."/>
            <person name="Szoboszlay S."/>
            <person name="Toth A."/>
            <person name="Szabo I."/>
            <person name="Tancsics A."/>
            <person name="Nagy I."/>
            <person name="Horvath B."/>
            <person name="Nagy I."/>
            <person name="Kukolya J."/>
        </authorList>
    </citation>
    <scope>NUCLEOTIDE SEQUENCE [LARGE SCALE GENOMIC DNA]</scope>
    <source>
        <strain evidence="8 9">OR16</strain>
    </source>
</reference>